<evidence type="ECO:0008006" key="3">
    <source>
        <dbReference type="Google" id="ProtNLM"/>
    </source>
</evidence>
<protein>
    <recommendedName>
        <fullName evidence="3">Heterokaryon incompatibility domain-containing protein</fullName>
    </recommendedName>
</protein>
<name>W6YG20_COCC2</name>
<gene>
    <name evidence="1" type="ORF">COCCADRAFT_93579</name>
</gene>
<accession>W6YG20</accession>
<proteinExistence type="predicted"/>
<dbReference type="EMBL" id="KI964592">
    <property type="protein sequence ID" value="EUC34414.1"/>
    <property type="molecule type" value="Genomic_DNA"/>
</dbReference>
<dbReference type="PANTHER" id="PTHR33112:SF16">
    <property type="entry name" value="HETEROKARYON INCOMPATIBILITY DOMAIN-CONTAINING PROTEIN"/>
    <property type="match status" value="1"/>
</dbReference>
<organism evidence="1 2">
    <name type="scientific">Cochliobolus carbonum (strain 26-R-13)</name>
    <name type="common">Maize leaf spot fungus</name>
    <name type="synonym">Bipolaris zeicola</name>
    <dbReference type="NCBI Taxonomy" id="930089"/>
    <lineage>
        <taxon>Eukaryota</taxon>
        <taxon>Fungi</taxon>
        <taxon>Dikarya</taxon>
        <taxon>Ascomycota</taxon>
        <taxon>Pezizomycotina</taxon>
        <taxon>Dothideomycetes</taxon>
        <taxon>Pleosporomycetidae</taxon>
        <taxon>Pleosporales</taxon>
        <taxon>Pleosporineae</taxon>
        <taxon>Pleosporaceae</taxon>
        <taxon>Bipolaris</taxon>
    </lineage>
</organism>
<dbReference type="GeneID" id="19153598"/>
<dbReference type="RefSeq" id="XP_007711331.1">
    <property type="nucleotide sequence ID" value="XM_007713141.1"/>
</dbReference>
<dbReference type="HOGENOM" id="CLU_869167_0_0_1"/>
<dbReference type="Proteomes" id="UP000053841">
    <property type="component" value="Unassembled WGS sequence"/>
</dbReference>
<dbReference type="eggNOG" id="ENOG502SJ3V">
    <property type="taxonomic scope" value="Eukaryota"/>
</dbReference>
<dbReference type="AlphaFoldDB" id="W6YG20"/>
<sequence>MAPRVLHFCRDQVAWECHEFEAAEGLPEGTPNFQSTADGIREGSRLKALNDLAEGKRLRRLRFQDSGDPDSHLRPEIFALELWRRIVEVYSGTAVTNEKDKLIALSGMARWMSGKVGPAEKPAQLKCRSTIHAGKTDVVGTTQYVAGLWAWNLASQLLWYVEPKFQAVDDSFHYFTTAPTSYRAPSFSWSSINADQGNGIRYAEVTDRDILIAIDEVSVTPKYSSDEFGLLEGAELIIWGKLRKASFSVSEKAKGRFEWRLVERDDLSDEEHTIVFLDCPERDVPGIIGPDADVYVVPAARGDRTASEESKYLTCLILQLEKSCKEGPAFRRVGITKLSPYGDHKALEDLEILKAYESDGAMPHRGDDPKTGKKGYDPETGMHRIFLI</sequence>
<dbReference type="OrthoDB" id="5362512at2759"/>
<dbReference type="KEGG" id="bze:COCCADRAFT_93579"/>
<reference evidence="1 2" key="1">
    <citation type="journal article" date="2013" name="PLoS Genet.">
        <title>Comparative genome structure, secondary metabolite, and effector coding capacity across Cochliobolus pathogens.</title>
        <authorList>
            <person name="Condon B.J."/>
            <person name="Leng Y."/>
            <person name="Wu D."/>
            <person name="Bushley K.E."/>
            <person name="Ohm R.A."/>
            <person name="Otillar R."/>
            <person name="Martin J."/>
            <person name="Schackwitz W."/>
            <person name="Grimwood J."/>
            <person name="MohdZainudin N."/>
            <person name="Xue C."/>
            <person name="Wang R."/>
            <person name="Manning V.A."/>
            <person name="Dhillon B."/>
            <person name="Tu Z.J."/>
            <person name="Steffenson B.J."/>
            <person name="Salamov A."/>
            <person name="Sun H."/>
            <person name="Lowry S."/>
            <person name="LaButti K."/>
            <person name="Han J."/>
            <person name="Copeland A."/>
            <person name="Lindquist E."/>
            <person name="Barry K."/>
            <person name="Schmutz J."/>
            <person name="Baker S.E."/>
            <person name="Ciuffetti L.M."/>
            <person name="Grigoriev I.V."/>
            <person name="Zhong S."/>
            <person name="Turgeon B.G."/>
        </authorList>
    </citation>
    <scope>NUCLEOTIDE SEQUENCE [LARGE SCALE GENOMIC DNA]</scope>
    <source>
        <strain evidence="1 2">26-R-13</strain>
    </source>
</reference>
<evidence type="ECO:0000313" key="1">
    <source>
        <dbReference type="EMBL" id="EUC34414.1"/>
    </source>
</evidence>
<evidence type="ECO:0000313" key="2">
    <source>
        <dbReference type="Proteomes" id="UP000053841"/>
    </source>
</evidence>
<keyword evidence="2" id="KW-1185">Reference proteome</keyword>
<dbReference type="PANTHER" id="PTHR33112">
    <property type="entry name" value="DOMAIN PROTEIN, PUTATIVE-RELATED"/>
    <property type="match status" value="1"/>
</dbReference>